<organism evidence="1 2">
    <name type="scientific">Pisolithus microcarpus 441</name>
    <dbReference type="NCBI Taxonomy" id="765257"/>
    <lineage>
        <taxon>Eukaryota</taxon>
        <taxon>Fungi</taxon>
        <taxon>Dikarya</taxon>
        <taxon>Basidiomycota</taxon>
        <taxon>Agaricomycotina</taxon>
        <taxon>Agaricomycetes</taxon>
        <taxon>Agaricomycetidae</taxon>
        <taxon>Boletales</taxon>
        <taxon>Sclerodermatineae</taxon>
        <taxon>Pisolithaceae</taxon>
        <taxon>Pisolithus</taxon>
    </lineage>
</organism>
<proteinExistence type="predicted"/>
<evidence type="ECO:0000313" key="1">
    <source>
        <dbReference type="EMBL" id="KIK16342.1"/>
    </source>
</evidence>
<reference evidence="2" key="2">
    <citation type="submission" date="2015-01" db="EMBL/GenBank/DDBJ databases">
        <title>Evolutionary Origins and Diversification of the Mycorrhizal Mutualists.</title>
        <authorList>
            <consortium name="DOE Joint Genome Institute"/>
            <consortium name="Mycorrhizal Genomics Consortium"/>
            <person name="Kohler A."/>
            <person name="Kuo A."/>
            <person name="Nagy L.G."/>
            <person name="Floudas D."/>
            <person name="Copeland A."/>
            <person name="Barry K.W."/>
            <person name="Cichocki N."/>
            <person name="Veneault-Fourrey C."/>
            <person name="LaButti K."/>
            <person name="Lindquist E.A."/>
            <person name="Lipzen A."/>
            <person name="Lundell T."/>
            <person name="Morin E."/>
            <person name="Murat C."/>
            <person name="Riley R."/>
            <person name="Ohm R."/>
            <person name="Sun H."/>
            <person name="Tunlid A."/>
            <person name="Henrissat B."/>
            <person name="Grigoriev I.V."/>
            <person name="Hibbett D.S."/>
            <person name="Martin F."/>
        </authorList>
    </citation>
    <scope>NUCLEOTIDE SEQUENCE [LARGE SCALE GENOMIC DNA]</scope>
    <source>
        <strain evidence="2">441</strain>
    </source>
</reference>
<dbReference type="EMBL" id="KN833860">
    <property type="protein sequence ID" value="KIK16342.1"/>
    <property type="molecule type" value="Genomic_DNA"/>
</dbReference>
<reference evidence="1 2" key="1">
    <citation type="submission" date="2014-04" db="EMBL/GenBank/DDBJ databases">
        <authorList>
            <consortium name="DOE Joint Genome Institute"/>
            <person name="Kuo A."/>
            <person name="Kohler A."/>
            <person name="Costa M.D."/>
            <person name="Nagy L.G."/>
            <person name="Floudas D."/>
            <person name="Copeland A."/>
            <person name="Barry K.W."/>
            <person name="Cichocki N."/>
            <person name="Veneault-Fourrey C."/>
            <person name="LaButti K."/>
            <person name="Lindquist E.A."/>
            <person name="Lipzen A."/>
            <person name="Lundell T."/>
            <person name="Morin E."/>
            <person name="Murat C."/>
            <person name="Sun H."/>
            <person name="Tunlid A."/>
            <person name="Henrissat B."/>
            <person name="Grigoriev I.V."/>
            <person name="Hibbett D.S."/>
            <person name="Martin F."/>
            <person name="Nordberg H.P."/>
            <person name="Cantor M.N."/>
            <person name="Hua S.X."/>
        </authorList>
    </citation>
    <scope>NUCLEOTIDE SEQUENCE [LARGE SCALE GENOMIC DNA]</scope>
    <source>
        <strain evidence="1 2">441</strain>
    </source>
</reference>
<dbReference type="HOGENOM" id="CLU_1315852_0_0_1"/>
<protein>
    <submittedName>
        <fullName evidence="1">Unplaced genomic scaffold scaffold_176, whole genome shotgun sequence</fullName>
    </submittedName>
</protein>
<name>A0A0C9Z1U3_9AGAM</name>
<sequence>MASSRLFGYGTSILKAVSDEFGMMEQLVSGMSQASCGQNTETVESRLIPGSYYDCGNSPITPKFIWAGIAATTQRHSISPGDLLAEVQTGSPGPLQRRFWRIWNTNARKVVEKLKRLNIAEEYMPGIFEKLMRTELPVWYPLPGNSWYPYAGYGEEIEGVETRMALSLGEFVKDKTKTAIHLSVYLTRIPQRLFPIITYQRLVLTTWKV</sequence>
<dbReference type="AlphaFoldDB" id="A0A0C9Z1U3"/>
<dbReference type="Proteomes" id="UP000054018">
    <property type="component" value="Unassembled WGS sequence"/>
</dbReference>
<keyword evidence="2" id="KW-1185">Reference proteome</keyword>
<gene>
    <name evidence="1" type="ORF">PISMIDRAFT_15878</name>
</gene>
<evidence type="ECO:0000313" key="2">
    <source>
        <dbReference type="Proteomes" id="UP000054018"/>
    </source>
</evidence>
<accession>A0A0C9Z1U3</accession>